<dbReference type="GO" id="GO:0004806">
    <property type="term" value="F:triacylglycerol lipase activity"/>
    <property type="evidence" value="ECO:0007669"/>
    <property type="project" value="UniProtKB-EC"/>
</dbReference>
<proteinExistence type="inferred from homology"/>
<feature type="domain" description="Carboxylesterase type B" evidence="6">
    <location>
        <begin position="15"/>
        <end position="494"/>
    </location>
</feature>
<keyword evidence="8" id="KW-1185">Reference proteome</keyword>
<evidence type="ECO:0000256" key="4">
    <source>
        <dbReference type="ARBA" id="ARBA00022963"/>
    </source>
</evidence>
<dbReference type="PANTHER" id="PTHR43142">
    <property type="entry name" value="CARBOXYLIC ESTER HYDROLASE"/>
    <property type="match status" value="1"/>
</dbReference>
<gene>
    <name evidence="7" type="ORF">PICMEDRAFT_14409</name>
</gene>
<dbReference type="EMBL" id="KV454001">
    <property type="protein sequence ID" value="ODQ48884.1"/>
    <property type="molecule type" value="Genomic_DNA"/>
</dbReference>
<evidence type="ECO:0000259" key="6">
    <source>
        <dbReference type="Pfam" id="PF00135"/>
    </source>
</evidence>
<dbReference type="OrthoDB" id="6846267at2759"/>
<dbReference type="PANTHER" id="PTHR43142:SF8">
    <property type="entry name" value="CARBOXYLIC ESTER HYDROLASE"/>
    <property type="match status" value="1"/>
</dbReference>
<evidence type="ECO:0000256" key="3">
    <source>
        <dbReference type="ARBA" id="ARBA00022801"/>
    </source>
</evidence>
<evidence type="ECO:0000256" key="1">
    <source>
        <dbReference type="ARBA" id="ARBA00001024"/>
    </source>
</evidence>
<accession>A0A1E3NS59</accession>
<evidence type="ECO:0000313" key="8">
    <source>
        <dbReference type="Proteomes" id="UP000094455"/>
    </source>
</evidence>
<dbReference type="GeneID" id="30177046"/>
<dbReference type="RefSeq" id="XP_019019997.1">
    <property type="nucleotide sequence ID" value="XM_019160359.1"/>
</dbReference>
<dbReference type="Gene3D" id="3.40.50.1820">
    <property type="entry name" value="alpha/beta hydrolase"/>
    <property type="match status" value="1"/>
</dbReference>
<dbReference type="SUPFAM" id="SSF53474">
    <property type="entry name" value="alpha/beta-Hydrolases"/>
    <property type="match status" value="1"/>
</dbReference>
<sequence>MDNEIFAEKDSPKVEVTIPNQGTLTGFTLKNPANGKLTSNRFARIPYALPLKKRFTLPEPIPDDYDYTGEYRDFGFKCPQPVYESKQIVYPKSESDEHIQYLNVWVPASDKYKPKTGWPVLIYIHGGWLQYGSPNKDMFNVVELMDDENFQEKYILVTLGYRLNIFGFLTCKELLEENPKNSNMGFWDQREGIKWVYKYIKYFGGDPEKITVSGLSAGSYSTFFQLAYELYHPEETQIIKQVVFYSNMVFSQPKTIDECEDQFNEVVDKLGMNNLTGPEKLEKLRSFDFEFLEEFVPKLELHTFRAVSDSHFIAPTILGDIQSGKFSKLLIDKNLRIVHGETDNEFYLYSLFNPPTSLDTLPIEIENYYPRKVVPTLMDVYQVKDKIDPDSPELEQQLIDMFGKITGDGQVYASTRGFINNVMKGGFPSERYFRYRVGYRGKWLDKFMPPEVKVTHAYDQSIWFYILRNGYSDSEKSKMTEFVKPFLDFLNFKEDIGDWDTSDFKKFRWFKPDGSIVYEEDPDWDWGVKVAENVYRAQLEE</sequence>
<reference evidence="7 8" key="1">
    <citation type="journal article" date="2016" name="Proc. Natl. Acad. Sci. U.S.A.">
        <title>Comparative genomics of biotechnologically important yeasts.</title>
        <authorList>
            <person name="Riley R."/>
            <person name="Haridas S."/>
            <person name="Wolfe K.H."/>
            <person name="Lopes M.R."/>
            <person name="Hittinger C.T."/>
            <person name="Goeker M."/>
            <person name="Salamov A.A."/>
            <person name="Wisecaver J.H."/>
            <person name="Long T.M."/>
            <person name="Calvey C.H."/>
            <person name="Aerts A.L."/>
            <person name="Barry K.W."/>
            <person name="Choi C."/>
            <person name="Clum A."/>
            <person name="Coughlan A.Y."/>
            <person name="Deshpande S."/>
            <person name="Douglass A.P."/>
            <person name="Hanson S.J."/>
            <person name="Klenk H.-P."/>
            <person name="LaButti K.M."/>
            <person name="Lapidus A."/>
            <person name="Lindquist E.A."/>
            <person name="Lipzen A.M."/>
            <person name="Meier-Kolthoff J.P."/>
            <person name="Ohm R.A."/>
            <person name="Otillar R.P."/>
            <person name="Pangilinan J.L."/>
            <person name="Peng Y."/>
            <person name="Rokas A."/>
            <person name="Rosa C.A."/>
            <person name="Scheuner C."/>
            <person name="Sibirny A.A."/>
            <person name="Slot J.C."/>
            <person name="Stielow J.B."/>
            <person name="Sun H."/>
            <person name="Kurtzman C.P."/>
            <person name="Blackwell M."/>
            <person name="Grigoriev I.V."/>
            <person name="Jeffries T.W."/>
        </authorList>
    </citation>
    <scope>NUCLEOTIDE SEQUENCE [LARGE SCALE GENOMIC DNA]</scope>
    <source>
        <strain evidence="7 8">NRRL Y-2026</strain>
    </source>
</reference>
<organism evidence="7 8">
    <name type="scientific">Pichia membranifaciens NRRL Y-2026</name>
    <dbReference type="NCBI Taxonomy" id="763406"/>
    <lineage>
        <taxon>Eukaryota</taxon>
        <taxon>Fungi</taxon>
        <taxon>Dikarya</taxon>
        <taxon>Ascomycota</taxon>
        <taxon>Saccharomycotina</taxon>
        <taxon>Pichiomycetes</taxon>
        <taxon>Pichiales</taxon>
        <taxon>Pichiaceae</taxon>
        <taxon>Pichia</taxon>
    </lineage>
</organism>
<dbReference type="EC" id="3.1.1.-" evidence="5"/>
<comment type="similarity">
    <text evidence="2 5">Belongs to the type-B carboxylesterase/lipase family.</text>
</comment>
<keyword evidence="4" id="KW-0442">Lipid degradation</keyword>
<name>A0A1E3NS59_9ASCO</name>
<dbReference type="STRING" id="763406.A0A1E3NS59"/>
<keyword evidence="3 5" id="KW-0378">Hydrolase</keyword>
<evidence type="ECO:0000256" key="2">
    <source>
        <dbReference type="ARBA" id="ARBA00005964"/>
    </source>
</evidence>
<dbReference type="InterPro" id="IPR019826">
    <property type="entry name" value="Carboxylesterase_B_AS"/>
</dbReference>
<dbReference type="Proteomes" id="UP000094455">
    <property type="component" value="Unassembled WGS sequence"/>
</dbReference>
<protein>
    <recommendedName>
        <fullName evidence="5">Carboxylic ester hydrolase</fullName>
        <ecNumber evidence="5">3.1.1.-</ecNumber>
    </recommendedName>
</protein>
<dbReference type="Pfam" id="PF00135">
    <property type="entry name" value="COesterase"/>
    <property type="match status" value="1"/>
</dbReference>
<dbReference type="InterPro" id="IPR029058">
    <property type="entry name" value="AB_hydrolase_fold"/>
</dbReference>
<evidence type="ECO:0000313" key="7">
    <source>
        <dbReference type="EMBL" id="ODQ48884.1"/>
    </source>
</evidence>
<comment type="catalytic activity">
    <reaction evidence="1">
        <text>a triacylglycerol + H2O = a diacylglycerol + a fatty acid + H(+)</text>
        <dbReference type="Rhea" id="RHEA:12044"/>
        <dbReference type="ChEBI" id="CHEBI:15377"/>
        <dbReference type="ChEBI" id="CHEBI:15378"/>
        <dbReference type="ChEBI" id="CHEBI:17855"/>
        <dbReference type="ChEBI" id="CHEBI:18035"/>
        <dbReference type="ChEBI" id="CHEBI:28868"/>
        <dbReference type="EC" id="3.1.1.3"/>
    </reaction>
</comment>
<dbReference type="AlphaFoldDB" id="A0A1E3NS59"/>
<evidence type="ECO:0000256" key="5">
    <source>
        <dbReference type="RuleBase" id="RU361235"/>
    </source>
</evidence>
<keyword evidence="4" id="KW-0443">Lipid metabolism</keyword>
<dbReference type="GO" id="GO:0016042">
    <property type="term" value="P:lipid catabolic process"/>
    <property type="evidence" value="ECO:0007669"/>
    <property type="project" value="UniProtKB-KW"/>
</dbReference>
<dbReference type="InterPro" id="IPR002018">
    <property type="entry name" value="CarbesteraseB"/>
</dbReference>
<dbReference type="PROSITE" id="PS00122">
    <property type="entry name" value="CARBOXYLESTERASE_B_1"/>
    <property type="match status" value="1"/>
</dbReference>